<keyword evidence="2" id="KW-1185">Reference proteome</keyword>
<organism evidence="1 2">
    <name type="scientific">Pseudomonas reinekei</name>
    <dbReference type="NCBI Taxonomy" id="395598"/>
    <lineage>
        <taxon>Bacteria</taxon>
        <taxon>Pseudomonadati</taxon>
        <taxon>Pseudomonadota</taxon>
        <taxon>Gammaproteobacteria</taxon>
        <taxon>Pseudomonadales</taxon>
        <taxon>Pseudomonadaceae</taxon>
        <taxon>Pseudomonas</taxon>
    </lineage>
</organism>
<comment type="caution">
    <text evidence="1">The sequence shown here is derived from an EMBL/GenBank/DDBJ whole genome shotgun (WGS) entry which is preliminary data.</text>
</comment>
<sequence>HFRQLAGIDFPAGFWMQVHHADGQRKQREFLAHALAIGGDEAAGFEVFGAVEAAALALKHLRLPDNSRLQ</sequence>
<protein>
    <submittedName>
        <fullName evidence="1">Uncharacterized protein</fullName>
    </submittedName>
</protein>
<reference evidence="1" key="1">
    <citation type="submission" date="2017-01" db="EMBL/GenBank/DDBJ databases">
        <authorList>
            <person name="Poblete-Castro I."/>
        </authorList>
    </citation>
    <scope>NUCLEOTIDE SEQUENCE [LARGE SCALE GENOMIC DNA]</scope>
    <source>
        <strain evidence="1">MT1</strain>
    </source>
</reference>
<evidence type="ECO:0000313" key="2">
    <source>
        <dbReference type="Proteomes" id="UP000186756"/>
    </source>
</evidence>
<accession>A0A1Q9WIP2</accession>
<dbReference type="Proteomes" id="UP000186756">
    <property type="component" value="Unassembled WGS sequence"/>
</dbReference>
<gene>
    <name evidence="1" type="ORF">BVK86_28980</name>
</gene>
<dbReference type="AlphaFoldDB" id="A0A1Q9WIP2"/>
<proteinExistence type="predicted"/>
<name>A0A1Q9WIP2_PSERE</name>
<evidence type="ECO:0000313" key="1">
    <source>
        <dbReference type="EMBL" id="OLT98640.1"/>
    </source>
</evidence>
<feature type="non-terminal residue" evidence="1">
    <location>
        <position position="1"/>
    </location>
</feature>
<dbReference type="EMBL" id="MSTQ01000060">
    <property type="protein sequence ID" value="OLT98640.1"/>
    <property type="molecule type" value="Genomic_DNA"/>
</dbReference>